<feature type="domain" description="DUF1985" evidence="1">
    <location>
        <begin position="17"/>
        <end position="147"/>
    </location>
</feature>
<evidence type="ECO:0000259" key="1">
    <source>
        <dbReference type="Pfam" id="PF09331"/>
    </source>
</evidence>
<comment type="caution">
    <text evidence="2">The sequence shown here is derived from an EMBL/GenBank/DDBJ whole genome shotgun (WGS) entry which is preliminary data.</text>
</comment>
<keyword evidence="3" id="KW-1185">Reference proteome</keyword>
<gene>
    <name evidence="2" type="ORF">DH2020_049229</name>
</gene>
<organism evidence="2 3">
    <name type="scientific">Rehmannia glutinosa</name>
    <name type="common">Chinese foxglove</name>
    <dbReference type="NCBI Taxonomy" id="99300"/>
    <lineage>
        <taxon>Eukaryota</taxon>
        <taxon>Viridiplantae</taxon>
        <taxon>Streptophyta</taxon>
        <taxon>Embryophyta</taxon>
        <taxon>Tracheophyta</taxon>
        <taxon>Spermatophyta</taxon>
        <taxon>Magnoliopsida</taxon>
        <taxon>eudicotyledons</taxon>
        <taxon>Gunneridae</taxon>
        <taxon>Pentapetalae</taxon>
        <taxon>asterids</taxon>
        <taxon>lamiids</taxon>
        <taxon>Lamiales</taxon>
        <taxon>Orobanchaceae</taxon>
        <taxon>Rehmannieae</taxon>
        <taxon>Rehmannia</taxon>
    </lineage>
</organism>
<dbReference type="Pfam" id="PF09331">
    <property type="entry name" value="DUF1985"/>
    <property type="match status" value="1"/>
</dbReference>
<dbReference type="Proteomes" id="UP001318860">
    <property type="component" value="Unassembled WGS sequence"/>
</dbReference>
<proteinExistence type="predicted"/>
<sequence>MKDYMKVSCKLLHSLIMMRIESRAADEIWFCLGGKKVRFSFWDFTLITGLNPSNEDRYENDIPSGRRLAEEYFQGRKVVKPGELRDAFYTDAKNEDDRYKLGLALIYENVLKCKEINTSVDMEVLNIVDNLELFNKYPWGRKCYDILLYGLRKGFSKVPLAHYSLWGFPLALQVWAFETVPAIRKFFRAKRTEQRLPRMCGWKSTLTCSFDEIIELLNAPINEILFPLTPTNKEEEQEYVRLFPTISEKNGPLIWSTRSRR</sequence>
<dbReference type="PANTHER" id="PTHR48449">
    <property type="entry name" value="DUF1985 DOMAIN-CONTAINING PROTEIN"/>
    <property type="match status" value="1"/>
</dbReference>
<accession>A0ABR0U461</accession>
<name>A0ABR0U461_REHGL</name>
<dbReference type="EMBL" id="JABTTQ020003476">
    <property type="protein sequence ID" value="KAK6116985.1"/>
    <property type="molecule type" value="Genomic_DNA"/>
</dbReference>
<reference evidence="2 3" key="1">
    <citation type="journal article" date="2021" name="Comput. Struct. Biotechnol. J.">
        <title>De novo genome assembly of the potent medicinal plant Rehmannia glutinosa using nanopore technology.</title>
        <authorList>
            <person name="Ma L."/>
            <person name="Dong C."/>
            <person name="Song C."/>
            <person name="Wang X."/>
            <person name="Zheng X."/>
            <person name="Niu Y."/>
            <person name="Chen S."/>
            <person name="Feng W."/>
        </authorList>
    </citation>
    <scope>NUCLEOTIDE SEQUENCE [LARGE SCALE GENOMIC DNA]</scope>
    <source>
        <strain evidence="2">DH-2019</strain>
    </source>
</reference>
<protein>
    <recommendedName>
        <fullName evidence="1">DUF1985 domain-containing protein</fullName>
    </recommendedName>
</protein>
<evidence type="ECO:0000313" key="2">
    <source>
        <dbReference type="EMBL" id="KAK6116985.1"/>
    </source>
</evidence>
<dbReference type="InterPro" id="IPR015410">
    <property type="entry name" value="DUF1985"/>
</dbReference>
<evidence type="ECO:0000313" key="3">
    <source>
        <dbReference type="Proteomes" id="UP001318860"/>
    </source>
</evidence>
<dbReference type="PANTHER" id="PTHR48449:SF1">
    <property type="entry name" value="DUF1985 DOMAIN-CONTAINING PROTEIN"/>
    <property type="match status" value="1"/>
</dbReference>